<dbReference type="AlphaFoldDB" id="A0ABD5PTY9"/>
<dbReference type="CDD" id="cd04301">
    <property type="entry name" value="NAT_SF"/>
    <property type="match status" value="1"/>
</dbReference>
<evidence type="ECO:0000313" key="2">
    <source>
        <dbReference type="EMBL" id="MFC4543892.1"/>
    </source>
</evidence>
<sequence>MSVHSTLSFDDPVQRTIYEYVERHGAVTPDELARSIRVETGRCHSKPARSATYTEEKPLSPDELRSCIEELKERGDLVETNGKLRIAVAGSPTELELDEGTVTVRPAREEDRPGVVETMRTVATDGTYIVAENVAAQLERESALIRANDERSRMFFVAAFEPDEEGEEKGDADSETGADATDAADIVGWLHVNAPELPSLRHTAEVTVGVRPDVRRNEIGSTLLEDGLEWADDAGYRKIYQNIPATNEEAIAFLEANGWDREGRREEQYLIDEEFVDEVLLATWP</sequence>
<dbReference type="EMBL" id="JBHSFA010000009">
    <property type="protein sequence ID" value="MFC4543892.1"/>
    <property type="molecule type" value="Genomic_DNA"/>
</dbReference>
<dbReference type="Gene3D" id="3.40.630.30">
    <property type="match status" value="1"/>
</dbReference>
<dbReference type="Proteomes" id="UP001595898">
    <property type="component" value="Unassembled WGS sequence"/>
</dbReference>
<dbReference type="PROSITE" id="PS51186">
    <property type="entry name" value="GNAT"/>
    <property type="match status" value="1"/>
</dbReference>
<accession>A0ABD5PTY9</accession>
<evidence type="ECO:0000259" key="1">
    <source>
        <dbReference type="PROSITE" id="PS51186"/>
    </source>
</evidence>
<organism evidence="2 3">
    <name type="scientific">Halosolutus amylolyticus</name>
    <dbReference type="NCBI Taxonomy" id="2932267"/>
    <lineage>
        <taxon>Archaea</taxon>
        <taxon>Methanobacteriati</taxon>
        <taxon>Methanobacteriota</taxon>
        <taxon>Stenosarchaea group</taxon>
        <taxon>Halobacteria</taxon>
        <taxon>Halobacteriales</taxon>
        <taxon>Natrialbaceae</taxon>
        <taxon>Halosolutus</taxon>
    </lineage>
</organism>
<keyword evidence="2" id="KW-0012">Acyltransferase</keyword>
<dbReference type="InterPro" id="IPR016181">
    <property type="entry name" value="Acyl_CoA_acyltransferase"/>
</dbReference>
<evidence type="ECO:0000313" key="3">
    <source>
        <dbReference type="Proteomes" id="UP001595898"/>
    </source>
</evidence>
<dbReference type="PANTHER" id="PTHR43072">
    <property type="entry name" value="N-ACETYLTRANSFERASE"/>
    <property type="match status" value="1"/>
</dbReference>
<keyword evidence="3" id="KW-1185">Reference proteome</keyword>
<dbReference type="Pfam" id="PF00583">
    <property type="entry name" value="Acetyltransf_1"/>
    <property type="match status" value="1"/>
</dbReference>
<protein>
    <submittedName>
        <fullName evidence="2">GNAT family N-acetyltransferase</fullName>
        <ecNumber evidence="2">2.3.-.-</ecNumber>
    </submittedName>
</protein>
<reference evidence="2 3" key="1">
    <citation type="journal article" date="2019" name="Int. J. Syst. Evol. Microbiol.">
        <title>The Global Catalogue of Microorganisms (GCM) 10K type strain sequencing project: providing services to taxonomists for standard genome sequencing and annotation.</title>
        <authorList>
            <consortium name="The Broad Institute Genomics Platform"/>
            <consortium name="The Broad Institute Genome Sequencing Center for Infectious Disease"/>
            <person name="Wu L."/>
            <person name="Ma J."/>
        </authorList>
    </citation>
    <scope>NUCLEOTIDE SEQUENCE [LARGE SCALE GENOMIC DNA]</scope>
    <source>
        <strain evidence="2 3">WLHS5</strain>
    </source>
</reference>
<dbReference type="SUPFAM" id="SSF55729">
    <property type="entry name" value="Acyl-CoA N-acyltransferases (Nat)"/>
    <property type="match status" value="1"/>
</dbReference>
<comment type="caution">
    <text evidence="2">The sequence shown here is derived from an EMBL/GenBank/DDBJ whole genome shotgun (WGS) entry which is preliminary data.</text>
</comment>
<keyword evidence="2" id="KW-0808">Transferase</keyword>
<dbReference type="EC" id="2.3.-.-" evidence="2"/>
<feature type="domain" description="N-acetyltransferase" evidence="1">
    <location>
        <begin position="102"/>
        <end position="282"/>
    </location>
</feature>
<dbReference type="RefSeq" id="WP_250142083.1">
    <property type="nucleotide sequence ID" value="NZ_JALIQP010000005.1"/>
</dbReference>
<name>A0ABD5PTY9_9EURY</name>
<dbReference type="InterPro" id="IPR000182">
    <property type="entry name" value="GNAT_dom"/>
</dbReference>
<gene>
    <name evidence="2" type="ORF">ACFO5R_18355</name>
</gene>
<dbReference type="PANTHER" id="PTHR43072:SF52">
    <property type="entry name" value="GCN5-RELATED N-ACETYLTRANSFERASE"/>
    <property type="match status" value="1"/>
</dbReference>
<proteinExistence type="predicted"/>
<dbReference type="GO" id="GO:0016746">
    <property type="term" value="F:acyltransferase activity"/>
    <property type="evidence" value="ECO:0007669"/>
    <property type="project" value="UniProtKB-KW"/>
</dbReference>